<comment type="caution">
    <text evidence="9">The sequence shown here is derived from an EMBL/GenBank/DDBJ whole genome shotgun (WGS) entry which is preliminary data.</text>
</comment>
<accession>A0ABW6CZJ7</accession>
<feature type="chain" id="PRO_5046834204" evidence="6">
    <location>
        <begin position="20"/>
        <end position="599"/>
    </location>
</feature>
<evidence type="ECO:0000259" key="8">
    <source>
        <dbReference type="Pfam" id="PF14322"/>
    </source>
</evidence>
<keyword evidence="5" id="KW-0998">Cell outer membrane</keyword>
<dbReference type="Proteomes" id="UP001598114">
    <property type="component" value="Unassembled WGS sequence"/>
</dbReference>
<dbReference type="EMBL" id="JBBKYA010000002">
    <property type="protein sequence ID" value="MFD3275386.1"/>
    <property type="molecule type" value="Genomic_DNA"/>
</dbReference>
<dbReference type="InterPro" id="IPR011990">
    <property type="entry name" value="TPR-like_helical_dom_sf"/>
</dbReference>
<dbReference type="Pfam" id="PF14322">
    <property type="entry name" value="SusD-like_3"/>
    <property type="match status" value="1"/>
</dbReference>
<evidence type="ECO:0000259" key="7">
    <source>
        <dbReference type="Pfam" id="PF07980"/>
    </source>
</evidence>
<keyword evidence="3 6" id="KW-0732">Signal</keyword>
<feature type="domain" description="SusD-like N-terminal" evidence="8">
    <location>
        <begin position="94"/>
        <end position="228"/>
    </location>
</feature>
<dbReference type="Gene3D" id="1.25.40.390">
    <property type="match status" value="1"/>
</dbReference>
<evidence type="ECO:0000256" key="2">
    <source>
        <dbReference type="ARBA" id="ARBA00006275"/>
    </source>
</evidence>
<evidence type="ECO:0000256" key="3">
    <source>
        <dbReference type="ARBA" id="ARBA00022729"/>
    </source>
</evidence>
<evidence type="ECO:0000313" key="9">
    <source>
        <dbReference type="EMBL" id="MFD3275386.1"/>
    </source>
</evidence>
<keyword evidence="4" id="KW-0472">Membrane</keyword>
<dbReference type="RefSeq" id="WP_377975306.1">
    <property type="nucleotide sequence ID" value="NZ_JBBKYA010000002.1"/>
</dbReference>
<feature type="signal peptide" evidence="6">
    <location>
        <begin position="1"/>
        <end position="19"/>
    </location>
</feature>
<gene>
    <name evidence="9" type="ORF">SKC38_03995</name>
</gene>
<evidence type="ECO:0000256" key="6">
    <source>
        <dbReference type="SAM" id="SignalP"/>
    </source>
</evidence>
<comment type="subcellular location">
    <subcellularLocation>
        <location evidence="1">Cell outer membrane</location>
    </subcellularLocation>
</comment>
<evidence type="ECO:0000256" key="4">
    <source>
        <dbReference type="ARBA" id="ARBA00023136"/>
    </source>
</evidence>
<evidence type="ECO:0000256" key="5">
    <source>
        <dbReference type="ARBA" id="ARBA00023237"/>
    </source>
</evidence>
<organism evidence="9 10">
    <name type="scientific">Aquirufa echingensis</name>
    <dbReference type="NCBI Taxonomy" id="3096516"/>
    <lineage>
        <taxon>Bacteria</taxon>
        <taxon>Pseudomonadati</taxon>
        <taxon>Bacteroidota</taxon>
        <taxon>Cytophagia</taxon>
        <taxon>Cytophagales</taxon>
        <taxon>Flectobacillaceae</taxon>
        <taxon>Aquirufa</taxon>
    </lineage>
</organism>
<dbReference type="InterPro" id="IPR033985">
    <property type="entry name" value="SusD-like_N"/>
</dbReference>
<evidence type="ECO:0000256" key="1">
    <source>
        <dbReference type="ARBA" id="ARBA00004442"/>
    </source>
</evidence>
<keyword evidence="10" id="KW-1185">Reference proteome</keyword>
<proteinExistence type="inferred from homology"/>
<name>A0ABW6CZJ7_9BACT</name>
<protein>
    <submittedName>
        <fullName evidence="9">RagB/SusD family nutrient uptake outer membrane protein</fullName>
    </submittedName>
</protein>
<feature type="domain" description="RagB/SusD" evidence="7">
    <location>
        <begin position="276"/>
        <end position="599"/>
    </location>
</feature>
<dbReference type="SUPFAM" id="SSF48452">
    <property type="entry name" value="TPR-like"/>
    <property type="match status" value="1"/>
</dbReference>
<comment type="similarity">
    <text evidence="2">Belongs to the SusD family.</text>
</comment>
<sequence length="599" mass="66598">MKKLIIIASLVATVGVNFSCSDSFFAIEPQGAASLTSLSNKNGVNALLIGAYSLMDGVGAGNTGRQSTISNYVFGGITSGDAVKGTDIGDQPEQEYIEQFNWLSDNTYFLGKWQHSYDGVARANEALMLAKSADVKDMTDAEKTQVVAEARFLRGHYHFEAKKMWNMVPYIDENVYKRDDPNSTKIPNDKDIWANIEADFKFAADNLPATQAQKGRATKWAAKTYLAKAMMFQASKNPAKYAEAKTLLLDVYNNSGKKLMPNYHDNYRNITNNNAESIFEVEFSVNDGSTGNNGNAGDNLNWPYSANSPGRGCCGFYLPSQNLVNAFKTDADGLPMIGSKADGTADSYNAVDLPNDQGLKSNQAFDLKKDVPVDPRLDWTVGRRGVNFLDWGKMPGYDWIRNQNYSGPYIGKKWMYYLADEGSSTHSTSKRAVNNNYRLLKMSSVILWLAECEVELGNLGEAEKYVNLIRNRAKTGSVQDASVNYVVNPYPTGTFASKGKEYAQNAVRMESRLEFAMEGHRFFDLVRWGIAQPYLQKYIEEESKNGTDLTGRTYNKRGYLAGKKDNFKVGRNEYFPLPNDEILNSQKAGAATLKQNPGY</sequence>
<dbReference type="Pfam" id="PF07980">
    <property type="entry name" value="SusD_RagB"/>
    <property type="match status" value="1"/>
</dbReference>
<evidence type="ECO:0000313" key="10">
    <source>
        <dbReference type="Proteomes" id="UP001598114"/>
    </source>
</evidence>
<dbReference type="InterPro" id="IPR012944">
    <property type="entry name" value="SusD_RagB_dom"/>
</dbReference>
<reference evidence="9 10" key="1">
    <citation type="submission" date="2024-03" db="EMBL/GenBank/DDBJ databases">
        <title>Aquirufa genome sequencing.</title>
        <authorList>
            <person name="Pitt A."/>
            <person name="Hahn M.W."/>
        </authorList>
    </citation>
    <scope>NUCLEOTIDE SEQUENCE [LARGE SCALE GENOMIC DNA]</scope>
    <source>
        <strain evidence="9 10">PLAD-142S6K</strain>
    </source>
</reference>